<protein>
    <submittedName>
        <fullName evidence="1">YqgQ family protein</fullName>
    </submittedName>
</protein>
<keyword evidence="2" id="KW-1185">Reference proteome</keyword>
<organism evidence="1 2">
    <name type="scientific">Sporosarcina quadrami</name>
    <dbReference type="NCBI Taxonomy" id="2762234"/>
    <lineage>
        <taxon>Bacteria</taxon>
        <taxon>Bacillati</taxon>
        <taxon>Bacillota</taxon>
        <taxon>Bacilli</taxon>
        <taxon>Bacillales</taxon>
        <taxon>Caryophanaceae</taxon>
        <taxon>Sporosarcina</taxon>
    </lineage>
</organism>
<dbReference type="Proteomes" id="UP000626786">
    <property type="component" value="Unassembled WGS sequence"/>
</dbReference>
<proteinExistence type="predicted"/>
<dbReference type="SUPFAM" id="SSF158379">
    <property type="entry name" value="YqgQ-like"/>
    <property type="match status" value="1"/>
</dbReference>
<sequence>MKTYFDVLQLLKRFGVFIYTGDRNTDLELMLTEVKDLFENGLLMKEDYLVAVLILRQQMSNTSK</sequence>
<gene>
    <name evidence="1" type="ORF">H9649_01075</name>
</gene>
<reference evidence="1 2" key="1">
    <citation type="submission" date="2020-08" db="EMBL/GenBank/DDBJ databases">
        <title>A Genomic Blueprint of the Chicken Gut Microbiome.</title>
        <authorList>
            <person name="Gilroy R."/>
            <person name="Ravi A."/>
            <person name="Getino M."/>
            <person name="Pursley I."/>
            <person name="Horton D.L."/>
            <person name="Alikhan N.-F."/>
            <person name="Baker D."/>
            <person name="Gharbi K."/>
            <person name="Hall N."/>
            <person name="Watson M."/>
            <person name="Adriaenssens E.M."/>
            <person name="Foster-Nyarko E."/>
            <person name="Jarju S."/>
            <person name="Secka A."/>
            <person name="Antonio M."/>
            <person name="Oren A."/>
            <person name="Chaudhuri R."/>
            <person name="La Ragione R.M."/>
            <person name="Hildebrand F."/>
            <person name="Pallen M.J."/>
        </authorList>
    </citation>
    <scope>NUCLEOTIDE SEQUENCE [LARGE SCALE GENOMIC DNA]</scope>
    <source>
        <strain evidence="1 2">Sa2YVA2</strain>
    </source>
</reference>
<dbReference type="Gene3D" id="1.10.287.760">
    <property type="entry name" value="YqgQ-like"/>
    <property type="match status" value="1"/>
</dbReference>
<dbReference type="RefSeq" id="WP_191692795.1">
    <property type="nucleotide sequence ID" value="NZ_JACSQN010000001.1"/>
</dbReference>
<dbReference type="Pfam" id="PF06014">
    <property type="entry name" value="YqgQ-like"/>
    <property type="match status" value="1"/>
</dbReference>
<name>A0ABR8U544_9BACL</name>
<dbReference type="InterPro" id="IPR009256">
    <property type="entry name" value="YqgQ-like"/>
</dbReference>
<dbReference type="InterPro" id="IPR023164">
    <property type="entry name" value="YqgQ-like_sf"/>
</dbReference>
<dbReference type="EMBL" id="JACSQN010000001">
    <property type="protein sequence ID" value="MBD7983156.1"/>
    <property type="molecule type" value="Genomic_DNA"/>
</dbReference>
<accession>A0ABR8U544</accession>
<comment type="caution">
    <text evidence="1">The sequence shown here is derived from an EMBL/GenBank/DDBJ whole genome shotgun (WGS) entry which is preliminary data.</text>
</comment>
<evidence type="ECO:0000313" key="1">
    <source>
        <dbReference type="EMBL" id="MBD7983156.1"/>
    </source>
</evidence>
<evidence type="ECO:0000313" key="2">
    <source>
        <dbReference type="Proteomes" id="UP000626786"/>
    </source>
</evidence>